<keyword evidence="4" id="KW-1003">Cell membrane</keyword>
<evidence type="ECO:0000256" key="3">
    <source>
        <dbReference type="ARBA" id="ARBA00022448"/>
    </source>
</evidence>
<comment type="similarity">
    <text evidence="2">Belongs to the AAE transporter (TC 2.A.81) family.</text>
</comment>
<dbReference type="EMBL" id="JAGFNY010000036">
    <property type="protein sequence ID" value="MBW7570921.1"/>
    <property type="molecule type" value="Genomic_DNA"/>
</dbReference>
<accession>A0ABS7DIJ5</accession>
<evidence type="ECO:0000256" key="2">
    <source>
        <dbReference type="ARBA" id="ARBA00009854"/>
    </source>
</evidence>
<feature type="transmembrane region" description="Helical" evidence="8">
    <location>
        <begin position="456"/>
        <end position="476"/>
    </location>
</feature>
<dbReference type="NCBIfam" id="TIGR01625">
    <property type="entry name" value="YidE_YbjL_dupl"/>
    <property type="match status" value="2"/>
</dbReference>
<dbReference type="InterPro" id="IPR036721">
    <property type="entry name" value="RCK_C_sf"/>
</dbReference>
<feature type="domain" description="RCK C-terminal" evidence="9">
    <location>
        <begin position="212"/>
        <end position="298"/>
    </location>
</feature>
<evidence type="ECO:0000313" key="10">
    <source>
        <dbReference type="EMBL" id="MBW7570921.1"/>
    </source>
</evidence>
<protein>
    <submittedName>
        <fullName evidence="10">Transporter</fullName>
    </submittedName>
</protein>
<evidence type="ECO:0000256" key="5">
    <source>
        <dbReference type="ARBA" id="ARBA00022692"/>
    </source>
</evidence>
<evidence type="ECO:0000256" key="4">
    <source>
        <dbReference type="ARBA" id="ARBA00022475"/>
    </source>
</evidence>
<organism evidence="10 11">
    <name type="scientific">Succinivibrio faecicola</name>
    <dbReference type="NCBI Taxonomy" id="2820300"/>
    <lineage>
        <taxon>Bacteria</taxon>
        <taxon>Pseudomonadati</taxon>
        <taxon>Pseudomonadota</taxon>
        <taxon>Gammaproteobacteria</taxon>
        <taxon>Aeromonadales</taxon>
        <taxon>Succinivibrionaceae</taxon>
        <taxon>Succinivibrio</taxon>
    </lineage>
</organism>
<dbReference type="InterPro" id="IPR006512">
    <property type="entry name" value="YidE_YbjL"/>
</dbReference>
<feature type="transmembrane region" description="Helical" evidence="8">
    <location>
        <begin position="6"/>
        <end position="24"/>
    </location>
</feature>
<keyword evidence="6 8" id="KW-1133">Transmembrane helix</keyword>
<comment type="subcellular location">
    <subcellularLocation>
        <location evidence="1">Cell membrane</location>
        <topology evidence="1">Multi-pass membrane protein</topology>
    </subcellularLocation>
</comment>
<proteinExistence type="inferred from homology"/>
<feature type="transmembrane region" description="Helical" evidence="8">
    <location>
        <begin position="550"/>
        <end position="574"/>
    </location>
</feature>
<comment type="caution">
    <text evidence="10">The sequence shown here is derived from an EMBL/GenBank/DDBJ whole genome shotgun (WGS) entry which is preliminary data.</text>
</comment>
<evidence type="ECO:0000256" key="6">
    <source>
        <dbReference type="ARBA" id="ARBA00022989"/>
    </source>
</evidence>
<keyword evidence="3" id="KW-0813">Transport</keyword>
<dbReference type="InterPro" id="IPR050144">
    <property type="entry name" value="AAE_transporter"/>
</dbReference>
<name>A0ABS7DIJ5_9GAMM</name>
<dbReference type="NCBIfam" id="NF003007">
    <property type="entry name" value="PRK03818.1"/>
    <property type="match status" value="1"/>
</dbReference>
<dbReference type="PANTHER" id="PTHR30445">
    <property type="entry name" value="K(+)_H(+) ANTIPORTER SUBUNIT KHTT"/>
    <property type="match status" value="1"/>
</dbReference>
<dbReference type="InterPro" id="IPR006037">
    <property type="entry name" value="RCK_C"/>
</dbReference>
<evidence type="ECO:0000259" key="9">
    <source>
        <dbReference type="PROSITE" id="PS51202"/>
    </source>
</evidence>
<dbReference type="PANTHER" id="PTHR30445:SF3">
    <property type="entry name" value="TRANSPORT PROTEIN YIDE-RELATED"/>
    <property type="match status" value="1"/>
</dbReference>
<evidence type="ECO:0000256" key="7">
    <source>
        <dbReference type="ARBA" id="ARBA00023136"/>
    </source>
</evidence>
<feature type="transmembrane region" description="Helical" evidence="8">
    <location>
        <begin position="518"/>
        <end position="538"/>
    </location>
</feature>
<sequence>MSSLALLIIYISVGAVLGIALGQIKYKGVGLGIGGVLFSGILVGHIANAYFGFNLHNDAGSVTAEENILHFLQEFGLMLFVYAIGIQVGPSFFAALRGNGLKLLTLAVSLIVLGCCVALTLFFTGIVTPDAMVGMYSGAITNTPALSAGSLMVSDIANVLASQGKDPIALGFNVANVPKAYAVAYPFGVCAILITIILIRVVFKVSVEAAGNDYRDSKSAGFDAPISSNVKVESSEFIGKTINDIPGIIDGTVICSRIKRDGELSVPTREMVLQQGDLIHLVGGAKYVAKAAMAIGTETKDVLTTHGTTISVRHLIITNNNVMGRTLGELELDKKHNLVISRVFRSGIQFMPTPDLRLALGDELNVIGTMEDIRKAGKIVGNSSATMNHVPMIPIFLGLFLGMLLGSIPIPLPGVPAPMKLGVIGGTLVVAILLARFGDAWTKNKLHWRLPQPALAAFKEIGITLFLTIVGIRAGANGFWDELTNGMGLHWMAWATLISIIPMLIIGFIGYKVFKVNYLVLSGVLAGACTDPPALAYANGMYKDAEASSIGYATVYPFVMFLRILSPQIMLIIVSSFI</sequence>
<evidence type="ECO:0000313" key="11">
    <source>
        <dbReference type="Proteomes" id="UP000731465"/>
    </source>
</evidence>
<feature type="domain" description="RCK C-terminal" evidence="9">
    <location>
        <begin position="300"/>
        <end position="382"/>
    </location>
</feature>
<dbReference type="SUPFAM" id="SSF116726">
    <property type="entry name" value="TrkA C-terminal domain-like"/>
    <property type="match status" value="2"/>
</dbReference>
<feature type="transmembrane region" description="Helical" evidence="8">
    <location>
        <begin position="31"/>
        <end position="55"/>
    </location>
</feature>
<feature type="transmembrane region" description="Helical" evidence="8">
    <location>
        <begin position="488"/>
        <end position="511"/>
    </location>
</feature>
<evidence type="ECO:0000256" key="8">
    <source>
        <dbReference type="SAM" id="Phobius"/>
    </source>
</evidence>
<keyword evidence="11" id="KW-1185">Reference proteome</keyword>
<feature type="transmembrane region" description="Helical" evidence="8">
    <location>
        <begin position="103"/>
        <end position="127"/>
    </location>
</feature>
<dbReference type="Pfam" id="PF06826">
    <property type="entry name" value="Asp-Al_Ex"/>
    <property type="match status" value="2"/>
</dbReference>
<gene>
    <name evidence="10" type="ORF">J5V48_08445</name>
</gene>
<feature type="transmembrane region" description="Helical" evidence="8">
    <location>
        <begin position="183"/>
        <end position="203"/>
    </location>
</feature>
<dbReference type="PROSITE" id="PS51202">
    <property type="entry name" value="RCK_C"/>
    <property type="match status" value="2"/>
</dbReference>
<feature type="transmembrane region" description="Helical" evidence="8">
    <location>
        <begin position="75"/>
        <end position="96"/>
    </location>
</feature>
<dbReference type="Gene3D" id="3.30.70.1450">
    <property type="entry name" value="Regulator of K+ conductance, C-terminal domain"/>
    <property type="match status" value="2"/>
</dbReference>
<keyword evidence="7 8" id="KW-0472">Membrane</keyword>
<feature type="transmembrane region" description="Helical" evidence="8">
    <location>
        <begin position="418"/>
        <end position="435"/>
    </location>
</feature>
<dbReference type="Proteomes" id="UP000731465">
    <property type="component" value="Unassembled WGS sequence"/>
</dbReference>
<dbReference type="Pfam" id="PF02080">
    <property type="entry name" value="TrkA_C"/>
    <property type="match status" value="2"/>
</dbReference>
<feature type="transmembrane region" description="Helical" evidence="8">
    <location>
        <begin position="392"/>
        <end position="412"/>
    </location>
</feature>
<keyword evidence="5 8" id="KW-0812">Transmembrane</keyword>
<evidence type="ECO:0000256" key="1">
    <source>
        <dbReference type="ARBA" id="ARBA00004651"/>
    </source>
</evidence>
<dbReference type="RefSeq" id="WP_219938146.1">
    <property type="nucleotide sequence ID" value="NZ_JAGFNY010000036.1"/>
</dbReference>
<reference evidence="10 11" key="1">
    <citation type="submission" date="2021-03" db="EMBL/GenBank/DDBJ databases">
        <title>Succinivibrio sp. nov. isolated from feces of cow.</title>
        <authorList>
            <person name="Choi J.-Y."/>
        </authorList>
    </citation>
    <scope>NUCLEOTIDE SEQUENCE [LARGE SCALE GENOMIC DNA]</scope>
    <source>
        <strain evidence="10 11">AGMB01872</strain>
    </source>
</reference>